<dbReference type="InterPro" id="IPR000462">
    <property type="entry name" value="CDP-OH_P_trans"/>
</dbReference>
<reference evidence="4" key="1">
    <citation type="submission" date="2022-11" db="EMBL/GenBank/DDBJ databases">
        <title>Robbsia betulipollinis sp. nov., isolated from pollen of birch (Betula pendula).</title>
        <authorList>
            <person name="Shi H."/>
            <person name="Ambika Manirajan B."/>
            <person name="Ratering S."/>
            <person name="Geissler-Plaum R."/>
            <person name="Schnell S."/>
        </authorList>
    </citation>
    <scope>NUCLEOTIDE SEQUENCE</scope>
    <source>
        <strain evidence="4">Bb-Pol-6</strain>
    </source>
</reference>
<evidence type="ECO:0000256" key="3">
    <source>
        <dbReference type="SAM" id="Phobius"/>
    </source>
</evidence>
<evidence type="ECO:0000313" key="4">
    <source>
        <dbReference type="EMBL" id="MCY0387946.1"/>
    </source>
</evidence>
<feature type="transmembrane region" description="Helical" evidence="3">
    <location>
        <begin position="187"/>
        <end position="207"/>
    </location>
</feature>
<evidence type="ECO:0000313" key="5">
    <source>
        <dbReference type="Proteomes" id="UP001082899"/>
    </source>
</evidence>
<keyword evidence="1 2" id="KW-0808">Transferase</keyword>
<feature type="transmembrane region" description="Helical" evidence="3">
    <location>
        <begin position="130"/>
        <end position="148"/>
    </location>
</feature>
<dbReference type="Pfam" id="PF01066">
    <property type="entry name" value="CDP-OH_P_transf"/>
    <property type="match status" value="1"/>
</dbReference>
<keyword evidence="3" id="KW-0812">Transmembrane</keyword>
<gene>
    <name evidence="4" type="ORF">OVY01_12000</name>
</gene>
<evidence type="ECO:0000256" key="1">
    <source>
        <dbReference type="ARBA" id="ARBA00022679"/>
    </source>
</evidence>
<dbReference type="EMBL" id="JAPMXC010000002">
    <property type="protein sequence ID" value="MCY0387946.1"/>
    <property type="molecule type" value="Genomic_DNA"/>
</dbReference>
<name>A0ABT3ZN49_9BURK</name>
<organism evidence="4 5">
    <name type="scientific">Robbsia betulipollinis</name>
    <dbReference type="NCBI Taxonomy" id="2981849"/>
    <lineage>
        <taxon>Bacteria</taxon>
        <taxon>Pseudomonadati</taxon>
        <taxon>Pseudomonadota</taxon>
        <taxon>Betaproteobacteria</taxon>
        <taxon>Burkholderiales</taxon>
        <taxon>Burkholderiaceae</taxon>
        <taxon>Robbsia</taxon>
    </lineage>
</organism>
<comment type="similarity">
    <text evidence="2">Belongs to the CDP-alcohol phosphatidyltransferase class-I family.</text>
</comment>
<comment type="caution">
    <text evidence="4">The sequence shown here is derived from an EMBL/GenBank/DDBJ whole genome shotgun (WGS) entry which is preliminary data.</text>
</comment>
<protein>
    <submittedName>
        <fullName evidence="4">CDP-alcohol phosphatidyltransferase family protein</fullName>
    </submittedName>
</protein>
<dbReference type="Gene3D" id="1.20.120.1760">
    <property type="match status" value="1"/>
</dbReference>
<keyword evidence="3" id="KW-1133">Transmembrane helix</keyword>
<proteinExistence type="inferred from homology"/>
<dbReference type="InterPro" id="IPR048254">
    <property type="entry name" value="CDP_ALCOHOL_P_TRANSF_CS"/>
</dbReference>
<dbReference type="PROSITE" id="PS00379">
    <property type="entry name" value="CDP_ALCOHOL_P_TRANSF"/>
    <property type="match status" value="1"/>
</dbReference>
<dbReference type="Proteomes" id="UP001082899">
    <property type="component" value="Unassembled WGS sequence"/>
</dbReference>
<feature type="transmembrane region" description="Helical" evidence="3">
    <location>
        <begin position="86"/>
        <end position="110"/>
    </location>
</feature>
<sequence>MPPKPRTWDGRLARQMILPLVSTPVTPNHLTTVRLIVGLACAWAFSLGGYGWTNLGALLLVLSNVIDHADGELARLSGKSSRFGHFYDLAADSLVTVLLFVGIGAGVAHIADTPAGAHLAPHFAPHFPHYATAAGTLAGISVAAIFFMRMRIEEIAGKAGTAQPSWGGFELEDILYLMPLVTLFQGLQSFLMLAAIGAPAFALWITFDYFRVMRRRVTPAAPVSKTPSRP</sequence>
<keyword evidence="3" id="KW-0472">Membrane</keyword>
<accession>A0ABT3ZN49</accession>
<dbReference type="RefSeq" id="WP_267847803.1">
    <property type="nucleotide sequence ID" value="NZ_JAPMXC010000002.1"/>
</dbReference>
<evidence type="ECO:0000256" key="2">
    <source>
        <dbReference type="RuleBase" id="RU003750"/>
    </source>
</evidence>
<dbReference type="InterPro" id="IPR043130">
    <property type="entry name" value="CDP-OH_PTrfase_TM_dom"/>
</dbReference>
<feature type="transmembrane region" description="Helical" evidence="3">
    <location>
        <begin position="35"/>
        <end position="65"/>
    </location>
</feature>
<keyword evidence="5" id="KW-1185">Reference proteome</keyword>